<keyword evidence="2" id="KW-1185">Reference proteome</keyword>
<feature type="non-terminal residue" evidence="1">
    <location>
        <position position="1"/>
    </location>
</feature>
<name>A0A448X9T2_9PLAT</name>
<dbReference type="AlphaFoldDB" id="A0A448X9T2"/>
<sequence>SHNSTGSPSIDSFISYDISRAHIDGKEDIQNTIFSDLGIRATRHRSSSFSQFQQISKTQNNRLAGVNISSNHVDEETIISPLILDKSEINYTKQINPVAQKLERKFSLPSSKHPHQDGIKEHIQIHLDGALPDVNTCHISPITKTPSPRHTASPIESATFSRRPLIRRQLSAAAAYPSTSQQLSFGIQPRKISLNRQDAIFYDHLTPTVSFPQILTVARSSPAGWLTPQPRNLMTAPHLSITTAADIVDHSSTLFSKGPGLSSGTWINASRDGVILSKGLYCSWQNIPNFCLPSIYASS</sequence>
<proteinExistence type="predicted"/>
<accession>A0A448X9T2</accession>
<comment type="caution">
    <text evidence="1">The sequence shown here is derived from an EMBL/GenBank/DDBJ whole genome shotgun (WGS) entry which is preliminary data.</text>
</comment>
<evidence type="ECO:0000313" key="1">
    <source>
        <dbReference type="EMBL" id="VEL31723.1"/>
    </source>
</evidence>
<gene>
    <name evidence="1" type="ORF">PXEA_LOCUS25163</name>
</gene>
<protein>
    <submittedName>
        <fullName evidence="1">Uncharacterized protein</fullName>
    </submittedName>
</protein>
<dbReference type="EMBL" id="CAAALY010125664">
    <property type="protein sequence ID" value="VEL31723.1"/>
    <property type="molecule type" value="Genomic_DNA"/>
</dbReference>
<dbReference type="Proteomes" id="UP000784294">
    <property type="component" value="Unassembled WGS sequence"/>
</dbReference>
<organism evidence="1 2">
    <name type="scientific">Protopolystoma xenopodis</name>
    <dbReference type="NCBI Taxonomy" id="117903"/>
    <lineage>
        <taxon>Eukaryota</taxon>
        <taxon>Metazoa</taxon>
        <taxon>Spiralia</taxon>
        <taxon>Lophotrochozoa</taxon>
        <taxon>Platyhelminthes</taxon>
        <taxon>Monogenea</taxon>
        <taxon>Polyopisthocotylea</taxon>
        <taxon>Polystomatidea</taxon>
        <taxon>Polystomatidae</taxon>
        <taxon>Protopolystoma</taxon>
    </lineage>
</organism>
<reference evidence="1" key="1">
    <citation type="submission" date="2018-11" db="EMBL/GenBank/DDBJ databases">
        <authorList>
            <consortium name="Pathogen Informatics"/>
        </authorList>
    </citation>
    <scope>NUCLEOTIDE SEQUENCE</scope>
</reference>
<evidence type="ECO:0000313" key="2">
    <source>
        <dbReference type="Proteomes" id="UP000784294"/>
    </source>
</evidence>